<dbReference type="Proteomes" id="UP000826234">
    <property type="component" value="Unassembled WGS sequence"/>
</dbReference>
<reference evidence="4 5" key="1">
    <citation type="journal article" date="2022" name="Gigascience">
        <title>A chromosome-level genome assembly and annotation of the desert horned lizard, Phrynosoma platyrhinos, provides insight into chromosomal rearrangements among reptiles.</title>
        <authorList>
            <person name="Koochekian N."/>
            <person name="Ascanio A."/>
            <person name="Farleigh K."/>
            <person name="Card D.C."/>
            <person name="Schield D.R."/>
            <person name="Castoe T.A."/>
            <person name="Jezkova T."/>
        </authorList>
    </citation>
    <scope>NUCLEOTIDE SEQUENCE [LARGE SCALE GENOMIC DNA]</scope>
    <source>
        <strain evidence="4">NK-2021</strain>
    </source>
</reference>
<comment type="caution">
    <text evidence="4">The sequence shown here is derived from an EMBL/GenBank/DDBJ whole genome shotgun (WGS) entry which is preliminary data.</text>
</comment>
<dbReference type="Pfam" id="PF01841">
    <property type="entry name" value="Transglut_core"/>
    <property type="match status" value="1"/>
</dbReference>
<evidence type="ECO:0000259" key="3">
    <source>
        <dbReference type="Pfam" id="PF23265"/>
    </source>
</evidence>
<dbReference type="PANTHER" id="PTHR46333:SF4">
    <property type="entry name" value="TRANSGLUTAMINASE-LIKE DOMAIN-CONTAINING PROTEIN"/>
    <property type="match status" value="1"/>
</dbReference>
<gene>
    <name evidence="4" type="ORF">JD844_026119</name>
</gene>
<evidence type="ECO:0000313" key="5">
    <source>
        <dbReference type="Proteomes" id="UP000826234"/>
    </source>
</evidence>
<name>A0ABQ7SEH0_PHRPL</name>
<keyword evidence="5" id="KW-1185">Reference proteome</keyword>
<sequence length="752" mass="85356">MMMTPSSANINFQCRCPDMKRVGHVKNLNKKGEMTSPHGDAILSLAQESHMTDLCNGNVLEEGIPSEGLHRWPVGNPCEKRTDRNRRSKQWNHFRQEPQEILPSKMTTNASKDILHKDVFLFWAKKADDSNNKAAPRVSDSKKAIEEQQKMLDSHPRSSKEGVGCTKGRCWPPSSTRPGTTLRKTWRDLFPDPEVFRQIDNHVLHVSKQVEYDVDGFLGLSEKIHTPEQVLQTGRGVCSGYAHLYCEMCKHDDFFFLTDPESFIQSHWPDDPEWQLIQPPISLEFFEDRVYKTPEFFKLQLSLQSPDTSMLQTDQGEAMVSLASSHSTEFTYQLLKFCHDDSKEDIGKSHGMLTMSEKKMALKVFPPTEGLFDLQIFARPSGSRKPYTWVCSYQIKCLESNGKELLPKNPFSFWGLHPKTREFGIEGCNWDEALALATRGRLTLVLKTHRPLLATYEFVHQDLDETLSRKCLVSQSEEEKLSCHILCPFLGYYRLSVFVKGLSEDEFKNTANFLIHCSGCINQNELFPSGLGTHCGAGISSRSRGLSNPSHTSPIINTQKGQCNITFHTQPSFEVTATLGKDNMMNNIYPMERYMLITHLENKVSVSILLPESGIYRVGLYGRSREGEEFTHVCDYIIRCFTDPQWLPFPKVYSSWRRGCVLLQPRTGVLQEKSWVRFRVKMPKAYSAHVIGHSKMDLKLGQNKVWEGDVYTGLAGTTLKVAVKFSHESQSMDVILSFDVEGNTSGSGDSSG</sequence>
<dbReference type="EMBL" id="JAIPUX010005290">
    <property type="protein sequence ID" value="KAH0615735.1"/>
    <property type="molecule type" value="Genomic_DNA"/>
</dbReference>
<dbReference type="InterPro" id="IPR052557">
    <property type="entry name" value="CAP/Cytokinesis_protein"/>
</dbReference>
<dbReference type="InterPro" id="IPR056564">
    <property type="entry name" value="Ig-like_KY"/>
</dbReference>
<feature type="compositionally biased region" description="Basic and acidic residues" evidence="1">
    <location>
        <begin position="139"/>
        <end position="160"/>
    </location>
</feature>
<evidence type="ECO:0000313" key="4">
    <source>
        <dbReference type="EMBL" id="KAH0615735.1"/>
    </source>
</evidence>
<dbReference type="Pfam" id="PF23265">
    <property type="entry name" value="Ig-like_KY"/>
    <property type="match status" value="3"/>
</dbReference>
<feature type="domain" description="Transglutaminase-like" evidence="2">
    <location>
        <begin position="197"/>
        <end position="250"/>
    </location>
</feature>
<protein>
    <recommendedName>
        <fullName evidence="6">Kyphoscoliosis peptidase</fullName>
    </recommendedName>
</protein>
<dbReference type="PANTHER" id="PTHR46333">
    <property type="entry name" value="CYTOKINESIS PROTEIN 3"/>
    <property type="match status" value="1"/>
</dbReference>
<evidence type="ECO:0000259" key="2">
    <source>
        <dbReference type="Pfam" id="PF01841"/>
    </source>
</evidence>
<accession>A0ABQ7SEH0</accession>
<organism evidence="4 5">
    <name type="scientific">Phrynosoma platyrhinos</name>
    <name type="common">Desert horned lizard</name>
    <dbReference type="NCBI Taxonomy" id="52577"/>
    <lineage>
        <taxon>Eukaryota</taxon>
        <taxon>Metazoa</taxon>
        <taxon>Chordata</taxon>
        <taxon>Craniata</taxon>
        <taxon>Vertebrata</taxon>
        <taxon>Euteleostomi</taxon>
        <taxon>Lepidosauria</taxon>
        <taxon>Squamata</taxon>
        <taxon>Bifurcata</taxon>
        <taxon>Unidentata</taxon>
        <taxon>Episquamata</taxon>
        <taxon>Toxicofera</taxon>
        <taxon>Iguania</taxon>
        <taxon>Phrynosomatidae</taxon>
        <taxon>Phrynosomatinae</taxon>
        <taxon>Phrynosoma</taxon>
    </lineage>
</organism>
<feature type="domain" description="KY-like immunoglobulin-like" evidence="3">
    <location>
        <begin position="437"/>
        <end position="528"/>
    </location>
</feature>
<feature type="domain" description="KY-like immunoglobulin-like" evidence="3">
    <location>
        <begin position="284"/>
        <end position="406"/>
    </location>
</feature>
<feature type="domain" description="KY-like immunoglobulin-like" evidence="3">
    <location>
        <begin position="545"/>
        <end position="644"/>
    </location>
</feature>
<dbReference type="InterPro" id="IPR002931">
    <property type="entry name" value="Transglutaminase-like"/>
</dbReference>
<evidence type="ECO:0000256" key="1">
    <source>
        <dbReference type="SAM" id="MobiDB-lite"/>
    </source>
</evidence>
<dbReference type="InterPro" id="IPR038765">
    <property type="entry name" value="Papain-like_cys_pep_sf"/>
</dbReference>
<evidence type="ECO:0008006" key="6">
    <source>
        <dbReference type="Google" id="ProtNLM"/>
    </source>
</evidence>
<feature type="region of interest" description="Disordered" evidence="1">
    <location>
        <begin position="131"/>
        <end position="177"/>
    </location>
</feature>
<dbReference type="SUPFAM" id="SSF54001">
    <property type="entry name" value="Cysteine proteinases"/>
    <property type="match status" value="1"/>
</dbReference>
<proteinExistence type="predicted"/>